<dbReference type="EMBL" id="FR824140">
    <property type="protein sequence ID" value="CCA20460.1"/>
    <property type="molecule type" value="Genomic_DNA"/>
</dbReference>
<proteinExistence type="predicted"/>
<reference evidence="1" key="2">
    <citation type="submission" date="2011-02" db="EMBL/GenBank/DDBJ databases">
        <authorList>
            <person name="MacLean D."/>
        </authorList>
    </citation>
    <scope>NUCLEOTIDE SEQUENCE</scope>
</reference>
<gene>
    <name evidence="1" type="primary">AlNc14C95G5822</name>
    <name evidence="1" type="ORF">ALNC14_066030</name>
</gene>
<accession>F0WGU5</accession>
<reference evidence="1" key="1">
    <citation type="journal article" date="2011" name="PLoS Biol.">
        <title>Gene gain and loss during evolution of obligate parasitism in the white rust pathogen of Arabidopsis thaliana.</title>
        <authorList>
            <person name="Kemen E."/>
            <person name="Gardiner A."/>
            <person name="Schultz-Larsen T."/>
            <person name="Kemen A.C."/>
            <person name="Balmuth A.L."/>
            <person name="Robert-Seilaniantz A."/>
            <person name="Bailey K."/>
            <person name="Holub E."/>
            <person name="Studholme D.J."/>
            <person name="Maclean D."/>
            <person name="Jones J.D."/>
        </authorList>
    </citation>
    <scope>NUCLEOTIDE SEQUENCE</scope>
</reference>
<protein>
    <submittedName>
        <fullName evidence="1">AlNc14C95G5822 protein</fullName>
    </submittedName>
</protein>
<sequence length="232" mass="26392">MEQDSAPAFLKSILPVFVRLILKQQKSVRLRQYDKLLDHIEKGDFGPLLMEAEIAKQKLNLRRTNLKLQEAGAYNLELGGELVAKDRLTSLLVSYVMMSHILLRPITLPPSDGLSEFLSSVVHEDIGSLTKCLSKFQSQDIRVYRSWHSFLVPSECRIEKVVVLAGTAGVLKHLIDYLFESNLPEALWKARNAFIRFIASFLEQDVSGEFDFHIQTESEKIAMHIQICEGYA</sequence>
<name>F0WGU5_9STRA</name>
<dbReference type="HOGENOM" id="CLU_1196692_0_0_1"/>
<organism evidence="1">
    <name type="scientific">Albugo laibachii Nc14</name>
    <dbReference type="NCBI Taxonomy" id="890382"/>
    <lineage>
        <taxon>Eukaryota</taxon>
        <taxon>Sar</taxon>
        <taxon>Stramenopiles</taxon>
        <taxon>Oomycota</taxon>
        <taxon>Peronosporomycetes</taxon>
        <taxon>Albuginales</taxon>
        <taxon>Albuginaceae</taxon>
        <taxon>Albugo</taxon>
    </lineage>
</organism>
<dbReference type="AlphaFoldDB" id="F0WGU5"/>
<evidence type="ECO:0000313" key="1">
    <source>
        <dbReference type="EMBL" id="CCA20460.1"/>
    </source>
</evidence>